<keyword evidence="3" id="KW-1185">Reference proteome</keyword>
<gene>
    <name evidence="2" type="ORF">CC86DRAFT_415385</name>
</gene>
<dbReference type="AlphaFoldDB" id="A0A6A7AJR4"/>
<proteinExistence type="predicted"/>
<sequence length="326" mass="37756">MAVIDGIPGLEVRIVTNERPLFEHEDRDTQVSPKTVERYIEAQSNAEYEIHYSFKKPFPGNRPVSMIVTIDGKDVDEPMIRPFELFDPKGHVSYGPISQQAVGWVVQNYYFSKINIREAAVEAIPEELKKKLQPVGIITCEFYFLNNPRRNTHLHGAQKDIEELHSVSEKAIKGDALSHQTVLSDIKPTEEVEYYDADYADGGEPFATFHFYYRSLAALKDLHIVERTPEPLDILDSDDSVLGQMNREQLEAIVRRFREQEENRIRTKRERSDSVTVVGDEDDIGDRYQHSDPDLLEMRWVDLREQRNKLRVRQLPTAETEVIELD</sequence>
<dbReference type="PANTHER" id="PTHR36223:SF1">
    <property type="entry name" value="TRANSCRIPTION ELONGATION FACTOR EAF N-TERMINAL DOMAIN-CONTAINING PROTEIN"/>
    <property type="match status" value="1"/>
</dbReference>
<evidence type="ECO:0000313" key="3">
    <source>
        <dbReference type="Proteomes" id="UP000799424"/>
    </source>
</evidence>
<accession>A0A6A7AJR4</accession>
<organism evidence="2 3">
    <name type="scientific">Ophiobolus disseminans</name>
    <dbReference type="NCBI Taxonomy" id="1469910"/>
    <lineage>
        <taxon>Eukaryota</taxon>
        <taxon>Fungi</taxon>
        <taxon>Dikarya</taxon>
        <taxon>Ascomycota</taxon>
        <taxon>Pezizomycotina</taxon>
        <taxon>Dothideomycetes</taxon>
        <taxon>Pleosporomycetidae</taxon>
        <taxon>Pleosporales</taxon>
        <taxon>Pleosporineae</taxon>
        <taxon>Phaeosphaeriaceae</taxon>
        <taxon>Ophiobolus</taxon>
    </lineage>
</organism>
<dbReference type="Pfam" id="PF25534">
    <property type="entry name" value="DUF7918"/>
    <property type="match status" value="1"/>
</dbReference>
<dbReference type="PANTHER" id="PTHR36223">
    <property type="entry name" value="BETA-LACTAMASE-TYPE TRANSPEPTIDASE FOLD DOMAIN CONTAINING PROTEIN"/>
    <property type="match status" value="1"/>
</dbReference>
<evidence type="ECO:0000259" key="1">
    <source>
        <dbReference type="Pfam" id="PF25534"/>
    </source>
</evidence>
<dbReference type="Proteomes" id="UP000799424">
    <property type="component" value="Unassembled WGS sequence"/>
</dbReference>
<name>A0A6A7AJR4_9PLEO</name>
<dbReference type="InterPro" id="IPR057678">
    <property type="entry name" value="DUF7918"/>
</dbReference>
<evidence type="ECO:0000313" key="2">
    <source>
        <dbReference type="EMBL" id="KAF2833541.1"/>
    </source>
</evidence>
<dbReference type="EMBL" id="MU006216">
    <property type="protein sequence ID" value="KAF2833541.1"/>
    <property type="molecule type" value="Genomic_DNA"/>
</dbReference>
<reference evidence="2" key="1">
    <citation type="journal article" date="2020" name="Stud. Mycol.">
        <title>101 Dothideomycetes genomes: a test case for predicting lifestyles and emergence of pathogens.</title>
        <authorList>
            <person name="Haridas S."/>
            <person name="Albert R."/>
            <person name="Binder M."/>
            <person name="Bloem J."/>
            <person name="Labutti K."/>
            <person name="Salamov A."/>
            <person name="Andreopoulos B."/>
            <person name="Baker S."/>
            <person name="Barry K."/>
            <person name="Bills G."/>
            <person name="Bluhm B."/>
            <person name="Cannon C."/>
            <person name="Castanera R."/>
            <person name="Culley D."/>
            <person name="Daum C."/>
            <person name="Ezra D."/>
            <person name="Gonzalez J."/>
            <person name="Henrissat B."/>
            <person name="Kuo A."/>
            <person name="Liang C."/>
            <person name="Lipzen A."/>
            <person name="Lutzoni F."/>
            <person name="Magnuson J."/>
            <person name="Mondo S."/>
            <person name="Nolan M."/>
            <person name="Ohm R."/>
            <person name="Pangilinan J."/>
            <person name="Park H.-J."/>
            <person name="Ramirez L."/>
            <person name="Alfaro M."/>
            <person name="Sun H."/>
            <person name="Tritt A."/>
            <person name="Yoshinaga Y."/>
            <person name="Zwiers L.-H."/>
            <person name="Turgeon B."/>
            <person name="Goodwin S."/>
            <person name="Spatafora J."/>
            <person name="Crous P."/>
            <person name="Grigoriev I."/>
        </authorList>
    </citation>
    <scope>NUCLEOTIDE SEQUENCE</scope>
    <source>
        <strain evidence="2">CBS 113818</strain>
    </source>
</reference>
<feature type="domain" description="DUF7918" evidence="1">
    <location>
        <begin position="9"/>
        <end position="228"/>
    </location>
</feature>
<protein>
    <recommendedName>
        <fullName evidence="1">DUF7918 domain-containing protein</fullName>
    </recommendedName>
</protein>
<dbReference type="OrthoDB" id="3364132at2759"/>